<accession>X1PNP4</accession>
<feature type="transmembrane region" description="Helical" evidence="5">
    <location>
        <begin position="12"/>
        <end position="29"/>
    </location>
</feature>
<dbReference type="PANTHER" id="PTHR12714">
    <property type="entry name" value="PROTEIN-S ISOPRENYLCYSTEINE O-METHYLTRANSFERASE"/>
    <property type="match status" value="1"/>
</dbReference>
<keyword evidence="2 5" id="KW-0812">Transmembrane</keyword>
<sequence>METNTVSETIYRTLFITSTIFMFTIRIYYQRKIKSEQLLTEERGSRLRLIPGAIAAIVTIVFGLEYIFAPGTFEFAYILEFPIWLRWLGVVMLTFGISLLWAAHHHLGKSFHSLVVLKEDQVLVESGPYKWIRHPIYTAYFLNYIGGGLLAGNWVLTFVPVFFFGLMVYLRIEEEEAVLIEKF</sequence>
<dbReference type="GO" id="GO:0004671">
    <property type="term" value="F:protein C-terminal S-isoprenylcysteine carboxyl O-methyltransferase activity"/>
    <property type="evidence" value="ECO:0007669"/>
    <property type="project" value="InterPro"/>
</dbReference>
<gene>
    <name evidence="6" type="ORF">S06H3_42678</name>
</gene>
<keyword evidence="3 5" id="KW-1133">Transmembrane helix</keyword>
<reference evidence="6" key="1">
    <citation type="journal article" date="2014" name="Front. Microbiol.">
        <title>High frequency of phylogenetically diverse reductive dehalogenase-homologous genes in deep subseafloor sedimentary metagenomes.</title>
        <authorList>
            <person name="Kawai M."/>
            <person name="Futagami T."/>
            <person name="Toyoda A."/>
            <person name="Takaki Y."/>
            <person name="Nishi S."/>
            <person name="Hori S."/>
            <person name="Arai W."/>
            <person name="Tsubouchi T."/>
            <person name="Morono Y."/>
            <person name="Uchiyama I."/>
            <person name="Ito T."/>
            <person name="Fujiyama A."/>
            <person name="Inagaki F."/>
            <person name="Takami H."/>
        </authorList>
    </citation>
    <scope>NUCLEOTIDE SEQUENCE</scope>
    <source>
        <strain evidence="6">Expedition CK06-06</strain>
    </source>
</reference>
<dbReference type="PANTHER" id="PTHR12714:SF9">
    <property type="entry name" value="PROTEIN-S-ISOPRENYLCYSTEINE O-METHYLTRANSFERASE"/>
    <property type="match status" value="1"/>
</dbReference>
<organism evidence="6">
    <name type="scientific">marine sediment metagenome</name>
    <dbReference type="NCBI Taxonomy" id="412755"/>
    <lineage>
        <taxon>unclassified sequences</taxon>
        <taxon>metagenomes</taxon>
        <taxon>ecological metagenomes</taxon>
    </lineage>
</organism>
<evidence type="ECO:0000256" key="4">
    <source>
        <dbReference type="ARBA" id="ARBA00023136"/>
    </source>
</evidence>
<dbReference type="GO" id="GO:0016020">
    <property type="term" value="C:membrane"/>
    <property type="evidence" value="ECO:0007669"/>
    <property type="project" value="UniProtKB-SubCell"/>
</dbReference>
<evidence type="ECO:0000313" key="6">
    <source>
        <dbReference type="EMBL" id="GAI40650.1"/>
    </source>
</evidence>
<evidence type="ECO:0000256" key="1">
    <source>
        <dbReference type="ARBA" id="ARBA00004141"/>
    </source>
</evidence>
<comment type="caution">
    <text evidence="6">The sequence shown here is derived from an EMBL/GenBank/DDBJ whole genome shotgun (WGS) entry which is preliminary data.</text>
</comment>
<feature type="non-terminal residue" evidence="6">
    <location>
        <position position="183"/>
    </location>
</feature>
<evidence type="ECO:0000256" key="2">
    <source>
        <dbReference type="ARBA" id="ARBA00022692"/>
    </source>
</evidence>
<comment type="subcellular location">
    <subcellularLocation>
        <location evidence="1">Membrane</location>
        <topology evidence="1">Multi-pass membrane protein</topology>
    </subcellularLocation>
</comment>
<protein>
    <recommendedName>
        <fullName evidence="7">Steroid 5-alpha reductase C-terminal domain-containing protein</fullName>
    </recommendedName>
</protein>
<evidence type="ECO:0000256" key="5">
    <source>
        <dbReference type="SAM" id="Phobius"/>
    </source>
</evidence>
<dbReference type="EMBL" id="BARV01026415">
    <property type="protein sequence ID" value="GAI40650.1"/>
    <property type="molecule type" value="Genomic_DNA"/>
</dbReference>
<feature type="transmembrane region" description="Helical" evidence="5">
    <location>
        <begin position="140"/>
        <end position="170"/>
    </location>
</feature>
<dbReference type="AlphaFoldDB" id="X1PNP4"/>
<proteinExistence type="predicted"/>
<evidence type="ECO:0000256" key="3">
    <source>
        <dbReference type="ARBA" id="ARBA00022989"/>
    </source>
</evidence>
<feature type="transmembrane region" description="Helical" evidence="5">
    <location>
        <begin position="49"/>
        <end position="69"/>
    </location>
</feature>
<name>X1PNP4_9ZZZZ</name>
<keyword evidence="4 5" id="KW-0472">Membrane</keyword>
<dbReference type="Gene3D" id="1.20.120.1630">
    <property type="match status" value="1"/>
</dbReference>
<feature type="transmembrane region" description="Helical" evidence="5">
    <location>
        <begin position="81"/>
        <end position="103"/>
    </location>
</feature>
<evidence type="ECO:0008006" key="7">
    <source>
        <dbReference type="Google" id="ProtNLM"/>
    </source>
</evidence>
<dbReference type="Pfam" id="PF04140">
    <property type="entry name" value="ICMT"/>
    <property type="match status" value="1"/>
</dbReference>
<dbReference type="InterPro" id="IPR007269">
    <property type="entry name" value="ICMT_MeTrfase"/>
</dbReference>